<reference evidence="2" key="1">
    <citation type="submission" date="2021-01" db="EMBL/GenBank/DDBJ databases">
        <title>Whole genome shotgun sequence of Actinoplanes siamensis NBRC 109076.</title>
        <authorList>
            <person name="Komaki H."/>
            <person name="Tamura T."/>
        </authorList>
    </citation>
    <scope>NUCLEOTIDE SEQUENCE</scope>
    <source>
        <strain evidence="2">NBRC 109076</strain>
    </source>
</reference>
<feature type="region of interest" description="Disordered" evidence="1">
    <location>
        <begin position="196"/>
        <end position="258"/>
    </location>
</feature>
<accession>A0A919NCK4</accession>
<gene>
    <name evidence="2" type="ORF">Asi03nite_62060</name>
</gene>
<sequence>MSSPAELAAEHARTRRRLAVAVADEARRAWRAVDPTRIAESWIAQMARLLVLVTGAQRAVAGRADQYLTDALVAQGLDPEPAAELVPQALSGVASDGRPLDSLLYRPVVTALTGLQRGAPLDRALAGGQAALDMIVRTQISDAGRIADQVAMTARPGATGYVRMLVGRSCSRCAILAGRWYASNAGFDRHPRCRPGATASTFPDVRAPSATSAPTRRSSSPRCRDRSRTAYLPGPALRRSGSELTSARSSTRAAARSA</sequence>
<feature type="compositionally biased region" description="Low complexity" evidence="1">
    <location>
        <begin position="206"/>
        <end position="221"/>
    </location>
</feature>
<protein>
    <submittedName>
        <fullName evidence="2">Uncharacterized protein</fullName>
    </submittedName>
</protein>
<dbReference type="Proteomes" id="UP000629619">
    <property type="component" value="Unassembled WGS sequence"/>
</dbReference>
<name>A0A919NCK4_9ACTN</name>
<keyword evidence="3" id="KW-1185">Reference proteome</keyword>
<comment type="caution">
    <text evidence="2">The sequence shown here is derived from an EMBL/GenBank/DDBJ whole genome shotgun (WGS) entry which is preliminary data.</text>
</comment>
<evidence type="ECO:0000313" key="2">
    <source>
        <dbReference type="EMBL" id="GIF08668.1"/>
    </source>
</evidence>
<dbReference type="RefSeq" id="WP_203684018.1">
    <property type="nucleotide sequence ID" value="NZ_BOMW01000066.1"/>
</dbReference>
<evidence type="ECO:0000313" key="3">
    <source>
        <dbReference type="Proteomes" id="UP000629619"/>
    </source>
</evidence>
<evidence type="ECO:0000256" key="1">
    <source>
        <dbReference type="SAM" id="MobiDB-lite"/>
    </source>
</evidence>
<dbReference type="EMBL" id="BOMW01000066">
    <property type="protein sequence ID" value="GIF08668.1"/>
    <property type="molecule type" value="Genomic_DNA"/>
</dbReference>
<proteinExistence type="predicted"/>
<organism evidence="2 3">
    <name type="scientific">Actinoplanes siamensis</name>
    <dbReference type="NCBI Taxonomy" id="1223317"/>
    <lineage>
        <taxon>Bacteria</taxon>
        <taxon>Bacillati</taxon>
        <taxon>Actinomycetota</taxon>
        <taxon>Actinomycetes</taxon>
        <taxon>Micromonosporales</taxon>
        <taxon>Micromonosporaceae</taxon>
        <taxon>Actinoplanes</taxon>
    </lineage>
</organism>
<feature type="compositionally biased region" description="Low complexity" evidence="1">
    <location>
        <begin position="245"/>
        <end position="258"/>
    </location>
</feature>
<dbReference type="AlphaFoldDB" id="A0A919NCK4"/>